<dbReference type="AlphaFoldDB" id="A0A9N8H9L9"/>
<feature type="compositionally biased region" description="Polar residues" evidence="1">
    <location>
        <begin position="471"/>
        <end position="482"/>
    </location>
</feature>
<dbReference type="EMBL" id="CAICTM010000258">
    <property type="protein sequence ID" value="CAB9506246.1"/>
    <property type="molecule type" value="Genomic_DNA"/>
</dbReference>
<feature type="compositionally biased region" description="Polar residues" evidence="1">
    <location>
        <begin position="578"/>
        <end position="587"/>
    </location>
</feature>
<feature type="compositionally biased region" description="Acidic residues" evidence="1">
    <location>
        <begin position="619"/>
        <end position="630"/>
    </location>
</feature>
<name>A0A9N8H9L9_9STRA</name>
<feature type="region of interest" description="Disordered" evidence="1">
    <location>
        <begin position="575"/>
        <end position="640"/>
    </location>
</feature>
<accession>A0A9N8H9L9</accession>
<sequence length="1023" mass="116014">MTQPRSSEQLRTNTAASAGNITSTASSPPSTKEQKDQTKLETKKPKKKVPVTLHMVTSNDDDSTGNSSTSIRIPAWLKMYFLWHKTALSQINESNWQQHRFLVMTCFHGMRCGGVTDRLRPILPMLRAAHQSKRILLIYWERPFPLEEFLLPPEGGLDWRVPEYMIPQIKQNGPSTHFASYHNKRNPKPILNTLYQSWNYGWLWYNEQLEDDEPSALEMFKQVWTQHLFQMSPPVQQLYEKVFDSLQLQPGQFATAHIRALYGLEKRPHVETIALVRNAMNCASNLRPGGPFLVASDLLDALHEAEKYGYEKNVTVVAPNYQKEPLHIGLHNESDKSVTPTDFYSVFVDIYLLAQSRCVAVGPGGFGHWAQIMGYDHKCWIRHSGERSQNCEWKQPEQQQLTIDQPKEPQLAIRTVAPPPSPAAKTEEDLEVMIAVKEVETKKLAIGQLEKRLAEMKQELLEAAQQLVDVKSSTGAPSTTGARTMKRKESSEGERESSTATTTGSLSFMKALKETLLEAQAVARDTKQLHYPRSTLTKLPERSRVVNDATATNTTKDKNQMLRVSYALKQKLAKSIRGRQTPSTTLQHGGLVEDDNDNDDDTSEDTSVAEQHVSLVEDHFDDDIEGEDDTSPTSSEMSTTGVFNDYVAMNPNRDNLWDDSSTMPGWMKQYFLWHREQRAALTPDNFREQRFIIMTCLRGAKCGGMTDRLRPILAYLQVAHLTSRLFFIYWERPFPLEEFLLPPEGGMDWRMPKFLLPELYKTQRTGNLELRFYQKPEPMIMSTTFQSWHYGEQSYNQNKANDEPEAINVFRDAWNVMFTPSPPVAGMIANSFDQLGIVPGQYSTAHIRALYGIEARGEREITVLVKNALNCLSQIDQSGGPYLVAADTSVAIHIAKQYGSFRNVTVVSPPHGEHPLHLGLHNESDTSVVPANFYSIFNDMYLIAETKCTVVGRGGFGRWGILLGHEPSCNKFSSGFKAETCGWKDSAPRATEEMEEEALQQNQHHRVHAKMPFRKPMRGAVQR</sequence>
<dbReference type="Proteomes" id="UP001153069">
    <property type="component" value="Unassembled WGS sequence"/>
</dbReference>
<feature type="compositionally biased region" description="Basic and acidic residues" evidence="1">
    <location>
        <begin position="32"/>
        <end position="43"/>
    </location>
</feature>
<organism evidence="2 3">
    <name type="scientific">Seminavis robusta</name>
    <dbReference type="NCBI Taxonomy" id="568900"/>
    <lineage>
        <taxon>Eukaryota</taxon>
        <taxon>Sar</taxon>
        <taxon>Stramenopiles</taxon>
        <taxon>Ochrophyta</taxon>
        <taxon>Bacillariophyta</taxon>
        <taxon>Bacillariophyceae</taxon>
        <taxon>Bacillariophycidae</taxon>
        <taxon>Naviculales</taxon>
        <taxon>Naviculaceae</taxon>
        <taxon>Seminavis</taxon>
    </lineage>
</organism>
<keyword evidence="3" id="KW-1185">Reference proteome</keyword>
<evidence type="ECO:0000313" key="3">
    <source>
        <dbReference type="Proteomes" id="UP001153069"/>
    </source>
</evidence>
<dbReference type="OrthoDB" id="47703at2759"/>
<evidence type="ECO:0000256" key="1">
    <source>
        <dbReference type="SAM" id="MobiDB-lite"/>
    </source>
</evidence>
<feature type="compositionally biased region" description="Acidic residues" evidence="1">
    <location>
        <begin position="592"/>
        <end position="604"/>
    </location>
</feature>
<gene>
    <name evidence="2" type="ORF">SEMRO_259_G101460.1</name>
</gene>
<proteinExistence type="predicted"/>
<comment type="caution">
    <text evidence="2">The sequence shown here is derived from an EMBL/GenBank/DDBJ whole genome shotgun (WGS) entry which is preliminary data.</text>
</comment>
<feature type="region of interest" description="Disordered" evidence="1">
    <location>
        <begin position="1"/>
        <end position="68"/>
    </location>
</feature>
<protein>
    <submittedName>
        <fullName evidence="2">Uncharacterized protein</fullName>
    </submittedName>
</protein>
<evidence type="ECO:0000313" key="2">
    <source>
        <dbReference type="EMBL" id="CAB9506246.1"/>
    </source>
</evidence>
<feature type="compositionally biased region" description="Polar residues" evidence="1">
    <location>
        <begin position="631"/>
        <end position="640"/>
    </location>
</feature>
<feature type="region of interest" description="Disordered" evidence="1">
    <location>
        <begin position="471"/>
        <end position="505"/>
    </location>
</feature>
<reference evidence="2" key="1">
    <citation type="submission" date="2020-06" db="EMBL/GenBank/DDBJ databases">
        <authorList>
            <consortium name="Plant Systems Biology data submission"/>
        </authorList>
    </citation>
    <scope>NUCLEOTIDE SEQUENCE</scope>
    <source>
        <strain evidence="2">D6</strain>
    </source>
</reference>
<feature type="compositionally biased region" description="Polar residues" evidence="1">
    <location>
        <begin position="1"/>
        <end position="31"/>
    </location>
</feature>
<feature type="compositionally biased region" description="Basic and acidic residues" evidence="1">
    <location>
        <begin position="487"/>
        <end position="497"/>
    </location>
</feature>